<keyword evidence="2" id="KW-1185">Reference proteome</keyword>
<dbReference type="STRING" id="999552.METH_01055"/>
<dbReference type="AlphaFoldDB" id="V9VYL7"/>
<name>V9VYL7_9RHOB</name>
<dbReference type="Proteomes" id="UP000018780">
    <property type="component" value="Chromosome"/>
</dbReference>
<reference evidence="1 2" key="1">
    <citation type="submission" date="2013-09" db="EMBL/GenBank/DDBJ databases">
        <authorList>
            <consortium name="DOE Joint Genome Institute"/>
            <person name="Klenk H.-P."/>
            <person name="Huntemann M."/>
            <person name="Han J."/>
            <person name="Chen A."/>
            <person name="Kyrpides N."/>
            <person name="Mavromatis K."/>
            <person name="Markowitz V."/>
            <person name="Palaniappan K."/>
            <person name="Ivanova N."/>
            <person name="Schaumberg A."/>
            <person name="Pati A."/>
            <person name="Liolios K."/>
            <person name="Nordberg H.P."/>
            <person name="Cantor M.N."/>
            <person name="Hua S.X."/>
            <person name="Woyke T."/>
        </authorList>
    </citation>
    <scope>NUCLEOTIDE SEQUENCE [LARGE SCALE GENOMIC DNA]</scope>
    <source>
        <strain evidence="1 2">DSM 14336</strain>
    </source>
</reference>
<sequence length="32" mass="3375">MAEARRQRGADAVGGARNLSALFLPLYASLKA</sequence>
<proteinExistence type="predicted"/>
<organism evidence="1 2">
    <name type="scientific">Leisingera methylohalidivorans DSM 14336</name>
    <dbReference type="NCBI Taxonomy" id="999552"/>
    <lineage>
        <taxon>Bacteria</taxon>
        <taxon>Pseudomonadati</taxon>
        <taxon>Pseudomonadota</taxon>
        <taxon>Alphaproteobacteria</taxon>
        <taxon>Rhodobacterales</taxon>
        <taxon>Roseobacteraceae</taxon>
        <taxon>Leisingera</taxon>
    </lineage>
</organism>
<gene>
    <name evidence="1" type="ORF">METH_01055</name>
</gene>
<dbReference type="HOGENOM" id="CLU_3390074_0_0_5"/>
<evidence type="ECO:0000313" key="2">
    <source>
        <dbReference type="Proteomes" id="UP000018780"/>
    </source>
</evidence>
<protein>
    <submittedName>
        <fullName evidence="1">Uncharacterized protein</fullName>
    </submittedName>
</protein>
<accession>V9VYL7</accession>
<evidence type="ECO:0000313" key="1">
    <source>
        <dbReference type="EMBL" id="AHD02819.1"/>
    </source>
</evidence>
<dbReference type="EMBL" id="CP006773">
    <property type="protein sequence ID" value="AHD02819.1"/>
    <property type="molecule type" value="Genomic_DNA"/>
</dbReference>
<dbReference type="KEGG" id="lmd:METH_01055"/>